<keyword evidence="13" id="KW-0963">Cytoplasm</keyword>
<dbReference type="SUPFAM" id="SSF55060">
    <property type="entry name" value="GHMP Kinase, C-terminal domain"/>
    <property type="match status" value="1"/>
</dbReference>
<dbReference type="InterPro" id="IPR020568">
    <property type="entry name" value="Ribosomal_Su5_D2-typ_SF"/>
</dbReference>
<evidence type="ECO:0000256" key="8">
    <source>
        <dbReference type="ARBA" id="ARBA00022741"/>
    </source>
</evidence>
<evidence type="ECO:0000259" key="15">
    <source>
        <dbReference type="Pfam" id="PF08544"/>
    </source>
</evidence>
<feature type="domain" description="GHMP kinase C-terminal" evidence="15">
    <location>
        <begin position="210"/>
        <end position="271"/>
    </location>
</feature>
<keyword evidence="6 13" id="KW-0808">Transferase</keyword>
<comment type="similarity">
    <text evidence="2 13">Belongs to the GHMP kinase family. Homoserine kinase subfamily.</text>
</comment>
<accession>A0A9D2B8R5</accession>
<feature type="binding site" evidence="13">
    <location>
        <begin position="84"/>
        <end position="94"/>
    </location>
    <ligand>
        <name>ATP</name>
        <dbReference type="ChEBI" id="CHEBI:30616"/>
    </ligand>
</feature>
<dbReference type="GO" id="GO:0005524">
    <property type="term" value="F:ATP binding"/>
    <property type="evidence" value="ECO:0007669"/>
    <property type="project" value="UniProtKB-UniRule"/>
</dbReference>
<keyword evidence="8 13" id="KW-0547">Nucleotide-binding</keyword>
<dbReference type="GO" id="GO:0005737">
    <property type="term" value="C:cytoplasm"/>
    <property type="evidence" value="ECO:0007669"/>
    <property type="project" value="UniProtKB-SubCell"/>
</dbReference>
<keyword evidence="7 13" id="KW-0791">Threonine biosynthesis</keyword>
<dbReference type="InterPro" id="IPR000870">
    <property type="entry name" value="Homoserine_kinase"/>
</dbReference>
<dbReference type="GO" id="GO:0004413">
    <property type="term" value="F:homoserine kinase activity"/>
    <property type="evidence" value="ECO:0007669"/>
    <property type="project" value="UniProtKB-UniRule"/>
</dbReference>
<dbReference type="GO" id="GO:0009088">
    <property type="term" value="P:threonine biosynthetic process"/>
    <property type="evidence" value="ECO:0007669"/>
    <property type="project" value="UniProtKB-UniRule"/>
</dbReference>
<gene>
    <name evidence="13" type="primary">thrB</name>
    <name evidence="16" type="ORF">H9736_09385</name>
</gene>
<evidence type="ECO:0000256" key="4">
    <source>
        <dbReference type="ARBA" id="ARBA00017858"/>
    </source>
</evidence>
<sequence>MAIKVRIPATSANLGPGFDSIGLAVNRYNYVTMEEADGCQIISLDGAPVPTDETNLVYSTAKSLYELCGVPFKGLKIGQINNIPFARGLGSSSACIIGGLKGANRLLGNPLADDDLINLAADLEGHPDNSTPALTGGLVTAVFENHRVWYVKQEIHGELQFVAIVPDFELKTSLARAVLPDTVSRRDGIFNLSRAALMSVSLYSGNYHNLRVAVDDRLHQPYRLGMIRGGKQVMALCYELGAYAVYISGAGSTLMAIVDSKRQKFGEQLSDRLPELGLPGWQVHTMGIDNQGTVIERV</sequence>
<evidence type="ECO:0000256" key="10">
    <source>
        <dbReference type="ARBA" id="ARBA00022840"/>
    </source>
</evidence>
<dbReference type="EC" id="2.7.1.39" evidence="3 13"/>
<evidence type="ECO:0000256" key="3">
    <source>
        <dbReference type="ARBA" id="ARBA00012078"/>
    </source>
</evidence>
<feature type="domain" description="GHMP kinase N-terminal" evidence="14">
    <location>
        <begin position="55"/>
        <end position="137"/>
    </location>
</feature>
<evidence type="ECO:0000256" key="1">
    <source>
        <dbReference type="ARBA" id="ARBA00005015"/>
    </source>
</evidence>
<comment type="subcellular location">
    <subcellularLocation>
        <location evidence="13">Cytoplasm</location>
    </subcellularLocation>
</comment>
<reference evidence="16" key="2">
    <citation type="submission" date="2021-04" db="EMBL/GenBank/DDBJ databases">
        <authorList>
            <person name="Gilroy R."/>
        </authorList>
    </citation>
    <scope>NUCLEOTIDE SEQUENCE</scope>
    <source>
        <strain evidence="16">CHK188-5543</strain>
    </source>
</reference>
<evidence type="ECO:0000259" key="14">
    <source>
        <dbReference type="Pfam" id="PF00288"/>
    </source>
</evidence>
<dbReference type="InterPro" id="IPR006204">
    <property type="entry name" value="GHMP_kinase_N_dom"/>
</dbReference>
<dbReference type="PANTHER" id="PTHR20861:SF1">
    <property type="entry name" value="HOMOSERINE KINASE"/>
    <property type="match status" value="1"/>
</dbReference>
<dbReference type="InterPro" id="IPR006203">
    <property type="entry name" value="GHMP_knse_ATP-bd_CS"/>
</dbReference>
<keyword evidence="5 13" id="KW-0028">Amino-acid biosynthesis</keyword>
<organism evidence="16 17">
    <name type="scientific">Candidatus Anaerotruncus excrementipullorum</name>
    <dbReference type="NCBI Taxonomy" id="2838465"/>
    <lineage>
        <taxon>Bacteria</taxon>
        <taxon>Bacillati</taxon>
        <taxon>Bacillota</taxon>
        <taxon>Clostridia</taxon>
        <taxon>Eubacteriales</taxon>
        <taxon>Oscillospiraceae</taxon>
        <taxon>Anaerotruncus</taxon>
    </lineage>
</organism>
<name>A0A9D2B8R5_9FIRM</name>
<dbReference type="HAMAP" id="MF_00384">
    <property type="entry name" value="Homoser_kinase"/>
    <property type="match status" value="1"/>
</dbReference>
<evidence type="ECO:0000256" key="2">
    <source>
        <dbReference type="ARBA" id="ARBA00007370"/>
    </source>
</evidence>
<keyword evidence="10 13" id="KW-0067">ATP-binding</keyword>
<comment type="pathway">
    <text evidence="1 13">Amino-acid biosynthesis; L-threonine biosynthesis; L-threonine from L-aspartate: step 4/5.</text>
</comment>
<evidence type="ECO:0000256" key="5">
    <source>
        <dbReference type="ARBA" id="ARBA00022605"/>
    </source>
</evidence>
<evidence type="ECO:0000256" key="12">
    <source>
        <dbReference type="ARBA" id="ARBA00049954"/>
    </source>
</evidence>
<evidence type="ECO:0000256" key="11">
    <source>
        <dbReference type="ARBA" id="ARBA00049375"/>
    </source>
</evidence>
<reference evidence="16" key="1">
    <citation type="journal article" date="2021" name="PeerJ">
        <title>Extensive microbial diversity within the chicken gut microbiome revealed by metagenomics and culture.</title>
        <authorList>
            <person name="Gilroy R."/>
            <person name="Ravi A."/>
            <person name="Getino M."/>
            <person name="Pursley I."/>
            <person name="Horton D.L."/>
            <person name="Alikhan N.F."/>
            <person name="Baker D."/>
            <person name="Gharbi K."/>
            <person name="Hall N."/>
            <person name="Watson M."/>
            <person name="Adriaenssens E.M."/>
            <person name="Foster-Nyarko E."/>
            <person name="Jarju S."/>
            <person name="Secka A."/>
            <person name="Antonio M."/>
            <person name="Oren A."/>
            <person name="Chaudhuri R.R."/>
            <person name="La Ragione R."/>
            <person name="Hildebrand F."/>
            <person name="Pallen M.J."/>
        </authorList>
    </citation>
    <scope>NUCLEOTIDE SEQUENCE</scope>
    <source>
        <strain evidence="16">CHK188-5543</strain>
    </source>
</reference>
<dbReference type="Pfam" id="PF00288">
    <property type="entry name" value="GHMP_kinases_N"/>
    <property type="match status" value="1"/>
</dbReference>
<dbReference type="Gene3D" id="3.30.230.10">
    <property type="match status" value="1"/>
</dbReference>
<comment type="function">
    <text evidence="12 13">Catalyzes the ATP-dependent phosphorylation of L-homoserine to L-homoserine phosphate.</text>
</comment>
<dbReference type="PRINTS" id="PR00958">
    <property type="entry name" value="HOMSERKINASE"/>
</dbReference>
<dbReference type="PROSITE" id="PS00627">
    <property type="entry name" value="GHMP_KINASES_ATP"/>
    <property type="match status" value="1"/>
</dbReference>
<comment type="caution">
    <text evidence="16">The sequence shown here is derived from an EMBL/GenBank/DDBJ whole genome shotgun (WGS) entry which is preliminary data.</text>
</comment>
<evidence type="ECO:0000256" key="6">
    <source>
        <dbReference type="ARBA" id="ARBA00022679"/>
    </source>
</evidence>
<evidence type="ECO:0000313" key="16">
    <source>
        <dbReference type="EMBL" id="HIX66447.1"/>
    </source>
</evidence>
<evidence type="ECO:0000256" key="9">
    <source>
        <dbReference type="ARBA" id="ARBA00022777"/>
    </source>
</evidence>
<dbReference type="AlphaFoldDB" id="A0A9D2B8R5"/>
<dbReference type="EMBL" id="DXES01000195">
    <property type="protein sequence ID" value="HIX66447.1"/>
    <property type="molecule type" value="Genomic_DNA"/>
</dbReference>
<dbReference type="Pfam" id="PF08544">
    <property type="entry name" value="GHMP_kinases_C"/>
    <property type="match status" value="1"/>
</dbReference>
<keyword evidence="9 13" id="KW-0418">Kinase</keyword>
<comment type="catalytic activity">
    <reaction evidence="11 13">
        <text>L-homoserine + ATP = O-phospho-L-homoserine + ADP + H(+)</text>
        <dbReference type="Rhea" id="RHEA:13985"/>
        <dbReference type="ChEBI" id="CHEBI:15378"/>
        <dbReference type="ChEBI" id="CHEBI:30616"/>
        <dbReference type="ChEBI" id="CHEBI:57476"/>
        <dbReference type="ChEBI" id="CHEBI:57590"/>
        <dbReference type="ChEBI" id="CHEBI:456216"/>
        <dbReference type="EC" id="2.7.1.39"/>
    </reaction>
</comment>
<dbReference type="InterPro" id="IPR014721">
    <property type="entry name" value="Ribsml_uS5_D2-typ_fold_subgr"/>
</dbReference>
<dbReference type="PIRSF" id="PIRSF000676">
    <property type="entry name" value="Homoser_kin"/>
    <property type="match status" value="1"/>
</dbReference>
<dbReference type="SUPFAM" id="SSF54211">
    <property type="entry name" value="Ribosomal protein S5 domain 2-like"/>
    <property type="match status" value="1"/>
</dbReference>
<dbReference type="Gene3D" id="3.30.70.890">
    <property type="entry name" value="GHMP kinase, C-terminal domain"/>
    <property type="match status" value="1"/>
</dbReference>
<dbReference type="InterPro" id="IPR036554">
    <property type="entry name" value="GHMP_kinase_C_sf"/>
</dbReference>
<evidence type="ECO:0000313" key="17">
    <source>
        <dbReference type="Proteomes" id="UP000886800"/>
    </source>
</evidence>
<dbReference type="PANTHER" id="PTHR20861">
    <property type="entry name" value="HOMOSERINE/4-DIPHOSPHOCYTIDYL-2-C-METHYL-D-ERYTHRITOL KINASE"/>
    <property type="match status" value="1"/>
</dbReference>
<proteinExistence type="inferred from homology"/>
<dbReference type="NCBIfam" id="TIGR00191">
    <property type="entry name" value="thrB"/>
    <property type="match status" value="1"/>
</dbReference>
<dbReference type="Proteomes" id="UP000886800">
    <property type="component" value="Unassembled WGS sequence"/>
</dbReference>
<dbReference type="InterPro" id="IPR013750">
    <property type="entry name" value="GHMP_kinase_C_dom"/>
</dbReference>
<evidence type="ECO:0000256" key="7">
    <source>
        <dbReference type="ARBA" id="ARBA00022697"/>
    </source>
</evidence>
<protein>
    <recommendedName>
        <fullName evidence="4 13">Homoserine kinase</fullName>
        <shortName evidence="13">HK</shortName>
        <shortName evidence="13">HSK</shortName>
        <ecNumber evidence="3 13">2.7.1.39</ecNumber>
    </recommendedName>
</protein>
<evidence type="ECO:0000256" key="13">
    <source>
        <dbReference type="HAMAP-Rule" id="MF_00384"/>
    </source>
</evidence>